<dbReference type="Proteomes" id="UP000747013">
    <property type="component" value="Unassembled WGS sequence"/>
</dbReference>
<protein>
    <submittedName>
        <fullName evidence="2">Polysaccharide pyruvyl transferase family protein</fullName>
    </submittedName>
</protein>
<proteinExistence type="predicted"/>
<organism evidence="2 3">
    <name type="scientific">Companilactobacillus farciminis</name>
    <dbReference type="NCBI Taxonomy" id="1612"/>
    <lineage>
        <taxon>Bacteria</taxon>
        <taxon>Bacillati</taxon>
        <taxon>Bacillota</taxon>
        <taxon>Bacilli</taxon>
        <taxon>Lactobacillales</taxon>
        <taxon>Lactobacillaceae</taxon>
        <taxon>Companilactobacillus</taxon>
    </lineage>
</organism>
<feature type="domain" description="Polysaccharide pyruvyl transferase" evidence="1">
    <location>
        <begin position="13"/>
        <end position="305"/>
    </location>
</feature>
<comment type="caution">
    <text evidence="2">The sequence shown here is derived from an EMBL/GenBank/DDBJ whole genome shotgun (WGS) entry which is preliminary data.</text>
</comment>
<keyword evidence="2" id="KW-0808">Transferase</keyword>
<dbReference type="EMBL" id="DYWC01000191">
    <property type="protein sequence ID" value="HJF87416.1"/>
    <property type="molecule type" value="Genomic_DNA"/>
</dbReference>
<accession>A0A921HUH4</accession>
<evidence type="ECO:0000313" key="2">
    <source>
        <dbReference type="EMBL" id="HJF87416.1"/>
    </source>
</evidence>
<evidence type="ECO:0000259" key="1">
    <source>
        <dbReference type="Pfam" id="PF04230"/>
    </source>
</evidence>
<dbReference type="Pfam" id="PF04230">
    <property type="entry name" value="PS_pyruv_trans"/>
    <property type="match status" value="1"/>
</dbReference>
<name>A0A921HUH4_9LACO</name>
<gene>
    <name evidence="2" type="ORF">K8V88_08250</name>
</gene>
<reference evidence="2" key="2">
    <citation type="submission" date="2021-09" db="EMBL/GenBank/DDBJ databases">
        <authorList>
            <person name="Gilroy R."/>
        </authorList>
    </citation>
    <scope>NUCLEOTIDE SEQUENCE</scope>
    <source>
        <strain evidence="2">7886</strain>
    </source>
</reference>
<dbReference type="GO" id="GO:0016740">
    <property type="term" value="F:transferase activity"/>
    <property type="evidence" value="ECO:0007669"/>
    <property type="project" value="UniProtKB-KW"/>
</dbReference>
<sequence length="372" mass="43694">MKIAISTLVGYFNYGNRLQNYALQEVLKDLGNNVVTIRDYTDIQQHRSLKERIITSLRDRSFAKKLFSKMNFNEKKKNKKMDSERECVFRKFTDEYINESGFFIDQGTKDFSFDDEFDCYVIGSDQVWNYSFPTFSELNFVSYSNKPKISYAASFGVDAIPDSYKSLYRKGLDKLSYISVREYAGKDIVKSIIHKDVDVVLDPTLLLSKSKWEKLIKNSVVYKKRYILTYFLEEVSEDDKKYIYGFAKSKNLEVKRLYCRRDTDNWSAGPKEFVNLISQCEMLFTDSFHGSVFAIIFEKQFEVFSRNGYGPSMNSRIETLLNDFNISDRWHSSNNKEKKIDYSEVKKILQNKREKSFNYLNEALNSVEGNIK</sequence>
<dbReference type="AlphaFoldDB" id="A0A921HUH4"/>
<reference evidence="2" key="1">
    <citation type="journal article" date="2021" name="PeerJ">
        <title>Extensive microbial diversity within the chicken gut microbiome revealed by metagenomics and culture.</title>
        <authorList>
            <person name="Gilroy R."/>
            <person name="Ravi A."/>
            <person name="Getino M."/>
            <person name="Pursley I."/>
            <person name="Horton D.L."/>
            <person name="Alikhan N.F."/>
            <person name="Baker D."/>
            <person name="Gharbi K."/>
            <person name="Hall N."/>
            <person name="Watson M."/>
            <person name="Adriaenssens E.M."/>
            <person name="Foster-Nyarko E."/>
            <person name="Jarju S."/>
            <person name="Secka A."/>
            <person name="Antonio M."/>
            <person name="Oren A."/>
            <person name="Chaudhuri R.R."/>
            <person name="La Ragione R."/>
            <person name="Hildebrand F."/>
            <person name="Pallen M.J."/>
        </authorList>
    </citation>
    <scope>NUCLEOTIDE SEQUENCE</scope>
    <source>
        <strain evidence="2">7886</strain>
    </source>
</reference>
<evidence type="ECO:0000313" key="3">
    <source>
        <dbReference type="Proteomes" id="UP000747013"/>
    </source>
</evidence>
<dbReference type="InterPro" id="IPR007345">
    <property type="entry name" value="Polysacch_pyruvyl_Trfase"/>
</dbReference>